<name>A0A1M5EM37_9BACT</name>
<dbReference type="STRING" id="1302690.BUE76_04375"/>
<dbReference type="EMBL" id="FQUO01000012">
    <property type="protein sequence ID" value="SHF80092.1"/>
    <property type="molecule type" value="Genomic_DNA"/>
</dbReference>
<dbReference type="Proteomes" id="UP000184368">
    <property type="component" value="Unassembled WGS sequence"/>
</dbReference>
<proteinExistence type="predicted"/>
<organism evidence="1 2">
    <name type="scientific">Cnuella takakiae</name>
    <dbReference type="NCBI Taxonomy" id="1302690"/>
    <lineage>
        <taxon>Bacteria</taxon>
        <taxon>Pseudomonadati</taxon>
        <taxon>Bacteroidota</taxon>
        <taxon>Chitinophagia</taxon>
        <taxon>Chitinophagales</taxon>
        <taxon>Chitinophagaceae</taxon>
        <taxon>Cnuella</taxon>
    </lineage>
</organism>
<reference evidence="1 2" key="1">
    <citation type="submission" date="2016-11" db="EMBL/GenBank/DDBJ databases">
        <authorList>
            <person name="Jaros S."/>
            <person name="Januszkiewicz K."/>
            <person name="Wedrychowicz H."/>
        </authorList>
    </citation>
    <scope>NUCLEOTIDE SEQUENCE [LARGE SCALE GENOMIC DNA]</scope>
    <source>
        <strain evidence="1 2">DSM 26897</strain>
    </source>
</reference>
<gene>
    <name evidence="1" type="ORF">SAMN05444008_11295</name>
</gene>
<evidence type="ECO:0000313" key="1">
    <source>
        <dbReference type="EMBL" id="SHF80092.1"/>
    </source>
</evidence>
<dbReference type="AlphaFoldDB" id="A0A1M5EM37"/>
<protein>
    <submittedName>
        <fullName evidence="1">Uncharacterized protein</fullName>
    </submittedName>
</protein>
<keyword evidence="2" id="KW-1185">Reference proteome</keyword>
<accession>A0A1M5EM37</accession>
<evidence type="ECO:0000313" key="2">
    <source>
        <dbReference type="Proteomes" id="UP000184368"/>
    </source>
</evidence>
<sequence>MFRRFDKVYCWCLAEKLTSSKWAKMTRCSQDIATRDIQDLINKEILEKKQAGGRSTSCQTSEFEA</sequence>